<proteinExistence type="predicted"/>
<dbReference type="EMBL" id="JANBPG010001991">
    <property type="protein sequence ID" value="KAJ1887445.1"/>
    <property type="molecule type" value="Genomic_DNA"/>
</dbReference>
<protein>
    <submittedName>
        <fullName evidence="1">Uncharacterized protein</fullName>
    </submittedName>
</protein>
<evidence type="ECO:0000313" key="2">
    <source>
        <dbReference type="Proteomes" id="UP001150581"/>
    </source>
</evidence>
<keyword evidence="2" id="KW-1185">Reference proteome</keyword>
<accession>A0ACC1I4P8</accession>
<comment type="caution">
    <text evidence="1">The sequence shown here is derived from an EMBL/GenBank/DDBJ whole genome shotgun (WGS) entry which is preliminary data.</text>
</comment>
<reference evidence="1" key="1">
    <citation type="submission" date="2022-07" db="EMBL/GenBank/DDBJ databases">
        <title>Phylogenomic reconstructions and comparative analyses of Kickxellomycotina fungi.</title>
        <authorList>
            <person name="Reynolds N.K."/>
            <person name="Stajich J.E."/>
            <person name="Barry K."/>
            <person name="Grigoriev I.V."/>
            <person name="Crous P."/>
            <person name="Smith M.E."/>
        </authorList>
    </citation>
    <scope>NUCLEOTIDE SEQUENCE</scope>
    <source>
        <strain evidence="1">Benny 63K</strain>
    </source>
</reference>
<evidence type="ECO:0000313" key="1">
    <source>
        <dbReference type="EMBL" id="KAJ1887445.1"/>
    </source>
</evidence>
<sequence>MKDNRDDESVETKSTPSSGYHKRHRAKTWALYAADWITVLIVVTISQLILIPWPKSIYFLVTDPDIQQKFLAGNYNDITRVCVVLSTAIPTVIMVVWLGFYRRPLSEIHHSILGLAMALSFSTLFMSLFKQMSDVLASDFLDRCKLSQEDFDRAYQTGVALSYKDCQNKNIKGDLYMYPVAISVLSSCAMGYLSLFISIQLGLRLHPQVRRQLREIAPDDAISRSRPGQTLISFITLLPFAAGTAFPIILMRDQGGGHGWGYALGSLIGLVFAYWAHLLYCSDMAIAVILPPYS</sequence>
<gene>
    <name evidence="1" type="ORF">LPJ66_009114</name>
</gene>
<dbReference type="Proteomes" id="UP001150581">
    <property type="component" value="Unassembled WGS sequence"/>
</dbReference>
<name>A0ACC1I4P8_9FUNG</name>
<organism evidence="1 2">
    <name type="scientific">Kickxella alabastrina</name>
    <dbReference type="NCBI Taxonomy" id="61397"/>
    <lineage>
        <taxon>Eukaryota</taxon>
        <taxon>Fungi</taxon>
        <taxon>Fungi incertae sedis</taxon>
        <taxon>Zoopagomycota</taxon>
        <taxon>Kickxellomycotina</taxon>
        <taxon>Kickxellomycetes</taxon>
        <taxon>Kickxellales</taxon>
        <taxon>Kickxellaceae</taxon>
        <taxon>Kickxella</taxon>
    </lineage>
</organism>